<organism evidence="1 2">
    <name type="scientific">Aequorivita ciconiae</name>
    <dbReference type="NCBI Taxonomy" id="2494375"/>
    <lineage>
        <taxon>Bacteria</taxon>
        <taxon>Pseudomonadati</taxon>
        <taxon>Bacteroidota</taxon>
        <taxon>Flavobacteriia</taxon>
        <taxon>Flavobacteriales</taxon>
        <taxon>Flavobacteriaceae</taxon>
        <taxon>Aequorivita</taxon>
    </lineage>
</organism>
<dbReference type="Proteomes" id="UP000285517">
    <property type="component" value="Chromosome"/>
</dbReference>
<evidence type="ECO:0000313" key="1">
    <source>
        <dbReference type="EMBL" id="QAA81393.1"/>
    </source>
</evidence>
<dbReference type="AlphaFoldDB" id="A0A410G2C0"/>
<dbReference type="RefSeq" id="WP_128249781.1">
    <property type="nucleotide sequence ID" value="NZ_CP034951.1"/>
</dbReference>
<evidence type="ECO:0000313" key="2">
    <source>
        <dbReference type="Proteomes" id="UP000285517"/>
    </source>
</evidence>
<dbReference type="KEGG" id="aev:EI546_06465"/>
<protein>
    <submittedName>
        <fullName evidence="1">Uncharacterized protein</fullName>
    </submittedName>
</protein>
<dbReference type="EMBL" id="CP034951">
    <property type="protein sequence ID" value="QAA81393.1"/>
    <property type="molecule type" value="Genomic_DNA"/>
</dbReference>
<name>A0A410G2C0_9FLAO</name>
<dbReference type="OrthoDB" id="970316at2"/>
<gene>
    <name evidence="1" type="ORF">EI546_06465</name>
</gene>
<proteinExistence type="predicted"/>
<keyword evidence="2" id="KW-1185">Reference proteome</keyword>
<reference evidence="1 2" key="1">
    <citation type="submission" date="2019-01" db="EMBL/GenBank/DDBJ databases">
        <title>Complete genome sequencing of Aequorivita sp. H23M31.</title>
        <authorList>
            <person name="Bae J.-W."/>
        </authorList>
    </citation>
    <scope>NUCLEOTIDE SEQUENCE [LARGE SCALE GENOMIC DNA]</scope>
    <source>
        <strain evidence="1 2">H23M31</strain>
    </source>
</reference>
<sequence length="86" mass="10026">MNQFDLDHQYSLYLKRSGLKEAAMHEVQRIETKRAFFGACGQMLLLLRDDLGGMEDEDRAVATMHDMVIQCEQFWKDQLGIKTVMK</sequence>
<accession>A0A410G2C0</accession>